<dbReference type="EMBL" id="ML119135">
    <property type="protein sequence ID" value="RPB11514.1"/>
    <property type="molecule type" value="Genomic_DNA"/>
</dbReference>
<protein>
    <recommendedName>
        <fullName evidence="2">F-box domain-containing protein</fullName>
    </recommendedName>
</protein>
<accession>A0A3N4KLS6</accession>
<name>A0A3N4KLS6_9PEZI</name>
<dbReference type="STRING" id="1392247.A0A3N4KLS6"/>
<dbReference type="InterPro" id="IPR001810">
    <property type="entry name" value="F-box_dom"/>
</dbReference>
<dbReference type="InterPro" id="IPR036404">
    <property type="entry name" value="Jacalin-like_lectin_dom_sf"/>
</dbReference>
<dbReference type="Proteomes" id="UP000277580">
    <property type="component" value="Unassembled WGS sequence"/>
</dbReference>
<keyword evidence="4" id="KW-1185">Reference proteome</keyword>
<dbReference type="SUPFAM" id="SSF51101">
    <property type="entry name" value="Mannose-binding lectins"/>
    <property type="match status" value="1"/>
</dbReference>
<proteinExistence type="predicted"/>
<evidence type="ECO:0000256" key="1">
    <source>
        <dbReference type="SAM" id="MobiDB-lite"/>
    </source>
</evidence>
<dbReference type="InParanoid" id="A0A3N4KLS6"/>
<dbReference type="PROSITE" id="PS50181">
    <property type="entry name" value="FBOX"/>
    <property type="match status" value="1"/>
</dbReference>
<organism evidence="3 4">
    <name type="scientific">Morchella conica CCBAS932</name>
    <dbReference type="NCBI Taxonomy" id="1392247"/>
    <lineage>
        <taxon>Eukaryota</taxon>
        <taxon>Fungi</taxon>
        <taxon>Dikarya</taxon>
        <taxon>Ascomycota</taxon>
        <taxon>Pezizomycotina</taxon>
        <taxon>Pezizomycetes</taxon>
        <taxon>Pezizales</taxon>
        <taxon>Morchellaceae</taxon>
        <taxon>Morchella</taxon>
    </lineage>
</organism>
<feature type="domain" description="F-box" evidence="2">
    <location>
        <begin position="364"/>
        <end position="410"/>
    </location>
</feature>
<feature type="region of interest" description="Disordered" evidence="1">
    <location>
        <begin position="37"/>
        <end position="62"/>
    </location>
</feature>
<sequence length="1500" mass="168984">MSDARSRSYETHFYCALCGGPFAQVFRTAVSPAQPSYAVGSEQDIYNSNTGDEDQDEDDRNEDLDIDNEFNISPHNNRCIPEEVVRNSMSHAASRSRELRLVAEQEGRRRGMVSEKRKTMQAYNGKYISTRQMKWTKNLRALIYKRSNHQPLNHEDYGTSTAYLTGRGLIRQVQNWADAFASVDEEEGDDNSGVHTEHPFFSDEDKQQNTYGFHVYQELGRPDSRYVISSIPFHDECWSLLDLAIEESGKERGVVGMNERFDMDELWGYLRGLVGVTGVIDSAIVPNSTAAALSEERRGSGVVSRLGEVDYREGQGSGDGWQWKHEEGLHWLAADPSLISVLHSPLLPLGGTQSRSCAPRAALEDPFQSMPPEILLEFCKLLTSTDVFSLKTASPAVHNLCLPDSFYRRFLREEFQYLPALVKEVKDYEACLERLDRPALRNIDWRGSFERLRKRMMTPKTLSDSGDEWDAVDIGLKNRNRIWKIVKPMADELVEGSDVILQHKYQAPERKAEKTGVVRGYAGVRTGKEGTTQSVYFGSRMRDRLFEGEDEDLLEIILEVEKVCVWLDGEDGPVCGLGFDIVSVSDAEKYKTMQKLGRRGSASVVLDVRPEKLTGFVFCLANQIISGIQLVYGNDHTFSKKFGHWNGNCRKITAPAEWRKLVGIIGFVNSAGFIETLGILEETIDRGRRDRFGPLPTPPSTVDLSHGEASVWKKLPPANASLLEREGLHIMDWRMCTGEWEIWDNGFHEEGAEAQVEQQKSLKEIVGYYDDEALRGLKFVYREHGEGNREFTSVLGTTDAIKSDCICFEEGKRDPMAAIVISFGDTGIHGILFVTESGLTSEVFGPRYLGTHKVFASTSASNIDGPSHTIFRKETNGDMIGLHCLYDYEQKRFLQLGLVLLTGSERHDDIYGSQLRRPIPFNDMTDKLQVWDDGPPPSKWSIGSRPGDMGICDRTFSEAEYTGWASFEYLRKITIYGKMKGIRFSFSQSQERDRFFGYDNENEGIFVQEIDYENGERIVGIAVLPDEEATPRESQKAVSGDEDLVESASCEGDYSPPLESIYFLTNRNRADAPTRVKYRLSCPYLKAIKFDFNYHKLISWAPIYAPSDSDSESFKVVSEMVQYPWKCRTDVIMPDGDIKPTSRVACVFFDDEAGKGVDAVKGYVSKSGQFCGLVFRRGGSWCDNVFGHRSAYEVTMELKKGEKFTSLYSPDGNTGALALCTSMGRTTPWFGTVSGHVRLQQAPEGQEAVGIYGTLDREIPFFTPTTEAIVLDTVGLLYRSKKSSRKRSPRVLSPPGASGFQILDKATKLRWFSNIKAFPRKTMRFSSLVAQRTELYSDSDTVGRTYCIFDPSQLEQILVCVNLFRHKGITGIRFRGSEKMGLVTMGEWPDREPITVKPRQKMSISGLSGERIIRIKVAFQRSDTEDRIVGLVIETNSERSKTIVSSEMFPEKPIHLSAHNVKVLECGEDDEIVGFHGVVSTYNIHDIGLVVRRKSSKPKL</sequence>
<dbReference type="OrthoDB" id="6612291at2759"/>
<reference evidence="3 4" key="1">
    <citation type="journal article" date="2018" name="Nat. Ecol. Evol.">
        <title>Pezizomycetes genomes reveal the molecular basis of ectomycorrhizal truffle lifestyle.</title>
        <authorList>
            <person name="Murat C."/>
            <person name="Payen T."/>
            <person name="Noel B."/>
            <person name="Kuo A."/>
            <person name="Morin E."/>
            <person name="Chen J."/>
            <person name="Kohler A."/>
            <person name="Krizsan K."/>
            <person name="Balestrini R."/>
            <person name="Da Silva C."/>
            <person name="Montanini B."/>
            <person name="Hainaut M."/>
            <person name="Levati E."/>
            <person name="Barry K.W."/>
            <person name="Belfiori B."/>
            <person name="Cichocki N."/>
            <person name="Clum A."/>
            <person name="Dockter R.B."/>
            <person name="Fauchery L."/>
            <person name="Guy J."/>
            <person name="Iotti M."/>
            <person name="Le Tacon F."/>
            <person name="Lindquist E.A."/>
            <person name="Lipzen A."/>
            <person name="Malagnac F."/>
            <person name="Mello A."/>
            <person name="Molinier V."/>
            <person name="Miyauchi S."/>
            <person name="Poulain J."/>
            <person name="Riccioni C."/>
            <person name="Rubini A."/>
            <person name="Sitrit Y."/>
            <person name="Splivallo R."/>
            <person name="Traeger S."/>
            <person name="Wang M."/>
            <person name="Zifcakova L."/>
            <person name="Wipf D."/>
            <person name="Zambonelli A."/>
            <person name="Paolocci F."/>
            <person name="Nowrousian M."/>
            <person name="Ottonello S."/>
            <person name="Baldrian P."/>
            <person name="Spatafora J.W."/>
            <person name="Henrissat B."/>
            <person name="Nagy L.G."/>
            <person name="Aury J.M."/>
            <person name="Wincker P."/>
            <person name="Grigoriev I.V."/>
            <person name="Bonfante P."/>
            <person name="Martin F.M."/>
        </authorList>
    </citation>
    <scope>NUCLEOTIDE SEQUENCE [LARGE SCALE GENOMIC DNA]</scope>
    <source>
        <strain evidence="3 4">CCBAS932</strain>
    </source>
</reference>
<dbReference type="Gene3D" id="2.100.10.30">
    <property type="entry name" value="Jacalin-like lectin domain"/>
    <property type="match status" value="1"/>
</dbReference>
<evidence type="ECO:0000313" key="4">
    <source>
        <dbReference type="Proteomes" id="UP000277580"/>
    </source>
</evidence>
<evidence type="ECO:0000259" key="2">
    <source>
        <dbReference type="PROSITE" id="PS50181"/>
    </source>
</evidence>
<evidence type="ECO:0000313" key="3">
    <source>
        <dbReference type="EMBL" id="RPB11514.1"/>
    </source>
</evidence>
<feature type="compositionally biased region" description="Acidic residues" evidence="1">
    <location>
        <begin position="51"/>
        <end position="62"/>
    </location>
</feature>
<gene>
    <name evidence="3" type="ORF">P167DRAFT_489237</name>
</gene>